<name>A0A9R1TEN0_9HYME</name>
<protein>
    <submittedName>
        <fullName evidence="3">Ejaculatory bulb-specific protein 3</fullName>
    </submittedName>
</protein>
<dbReference type="AlphaFoldDB" id="A0A9R1TEN0"/>
<accession>A0A9R1TEN0</accession>
<dbReference type="Proteomes" id="UP000694866">
    <property type="component" value="Unplaced"/>
</dbReference>
<sequence length="127" mass="14852">MRRLIFFLLIAVALAEERPMYTTKYDKLDIDSIITNDRLLKNYIHCLMDEKPCTPDGSEFKRNLPDALETGCASCSEAQKTMAEKFYHHLIDNRIDDWMKLEKKYDPHGNYRRNYLGVDIETSTVAV</sequence>
<feature type="signal peptide" evidence="1">
    <location>
        <begin position="1"/>
        <end position="15"/>
    </location>
</feature>
<dbReference type="RefSeq" id="XP_011307929.1">
    <property type="nucleotide sequence ID" value="XM_011309627.1"/>
</dbReference>
<keyword evidence="2" id="KW-1185">Reference proteome</keyword>
<keyword evidence="1" id="KW-0732">Signal</keyword>
<dbReference type="PANTHER" id="PTHR11257">
    <property type="entry name" value="CHEMOSENSORY PROTEIN-RELATED"/>
    <property type="match status" value="1"/>
</dbReference>
<dbReference type="GeneID" id="105269416"/>
<evidence type="ECO:0000313" key="2">
    <source>
        <dbReference type="Proteomes" id="UP000694866"/>
    </source>
</evidence>
<dbReference type="PANTHER" id="PTHR11257:SF12">
    <property type="entry name" value="EJACULATORY BULB-SPECIFIC PROTEIN 3-RELATED"/>
    <property type="match status" value="1"/>
</dbReference>
<dbReference type="KEGG" id="fas:105269416"/>
<dbReference type="InterPro" id="IPR005055">
    <property type="entry name" value="A10/PebIII"/>
</dbReference>
<feature type="chain" id="PRO_5040492008" evidence="1">
    <location>
        <begin position="16"/>
        <end position="127"/>
    </location>
</feature>
<dbReference type="Pfam" id="PF03392">
    <property type="entry name" value="OS-D"/>
    <property type="match status" value="1"/>
</dbReference>
<reference evidence="3" key="1">
    <citation type="submission" date="2025-08" db="UniProtKB">
        <authorList>
            <consortium name="RefSeq"/>
        </authorList>
    </citation>
    <scope>IDENTIFICATION</scope>
    <source>
        <strain evidence="3">USDA-PBARC FA_bdor</strain>
        <tissue evidence="3">Whole organism</tissue>
    </source>
</reference>
<organism evidence="2 3">
    <name type="scientific">Fopius arisanus</name>
    <dbReference type="NCBI Taxonomy" id="64838"/>
    <lineage>
        <taxon>Eukaryota</taxon>
        <taxon>Metazoa</taxon>
        <taxon>Ecdysozoa</taxon>
        <taxon>Arthropoda</taxon>
        <taxon>Hexapoda</taxon>
        <taxon>Insecta</taxon>
        <taxon>Pterygota</taxon>
        <taxon>Neoptera</taxon>
        <taxon>Endopterygota</taxon>
        <taxon>Hymenoptera</taxon>
        <taxon>Apocrita</taxon>
        <taxon>Ichneumonoidea</taxon>
        <taxon>Braconidae</taxon>
        <taxon>Opiinae</taxon>
        <taxon>Fopius</taxon>
    </lineage>
</organism>
<dbReference type="SUPFAM" id="SSF100910">
    <property type="entry name" value="Chemosensory protein Csp2"/>
    <property type="match status" value="1"/>
</dbReference>
<proteinExistence type="predicted"/>
<evidence type="ECO:0000256" key="1">
    <source>
        <dbReference type="SAM" id="SignalP"/>
    </source>
</evidence>
<dbReference type="InterPro" id="IPR036682">
    <property type="entry name" value="OS_D_A10/PebIII_sf"/>
</dbReference>
<gene>
    <name evidence="3" type="primary">LOC105269416</name>
</gene>
<evidence type="ECO:0000313" key="3">
    <source>
        <dbReference type="RefSeq" id="XP_011307929.1"/>
    </source>
</evidence>
<dbReference type="Gene3D" id="1.10.2080.10">
    <property type="entry name" value="Insect odorant-binding protein A10/Ejaculatory bulb-specific protein 3"/>
    <property type="match status" value="1"/>
</dbReference>
<dbReference type="OrthoDB" id="8050739at2759"/>